<feature type="domain" description="Anti-sigma K factor RskA C-terminal" evidence="1">
    <location>
        <begin position="103"/>
        <end position="226"/>
    </location>
</feature>
<protein>
    <submittedName>
        <fullName evidence="2">Anti-sigma-K factor RskA</fullName>
    </submittedName>
</protein>
<dbReference type="Pfam" id="PF10099">
    <property type="entry name" value="RskA_C"/>
    <property type="match status" value="1"/>
</dbReference>
<reference evidence="2 3" key="1">
    <citation type="submission" date="2020-08" db="EMBL/GenBank/DDBJ databases">
        <title>Genomic Encyclopedia of Type Strains, Phase IV (KMG-IV): sequencing the most valuable type-strain genomes for metagenomic binning, comparative biology and taxonomic classification.</title>
        <authorList>
            <person name="Goeker M."/>
        </authorList>
    </citation>
    <scope>NUCLEOTIDE SEQUENCE [LARGE SCALE GENOMIC DNA]</scope>
    <source>
        <strain evidence="2 3">DSM 29853</strain>
    </source>
</reference>
<dbReference type="RefSeq" id="WP_183365051.1">
    <property type="nucleotide sequence ID" value="NZ_JACIEZ010000002.1"/>
</dbReference>
<dbReference type="EMBL" id="JACIEZ010000002">
    <property type="protein sequence ID" value="MBB4063838.1"/>
    <property type="molecule type" value="Genomic_DNA"/>
</dbReference>
<proteinExistence type="predicted"/>
<gene>
    <name evidence="2" type="ORF">GGR23_001015</name>
</gene>
<keyword evidence="3" id="KW-1185">Reference proteome</keyword>
<name>A0A7W6J339_9HYPH</name>
<organism evidence="2 3">
    <name type="scientific">Gellertiella hungarica</name>
    <dbReference type="NCBI Taxonomy" id="1572859"/>
    <lineage>
        <taxon>Bacteria</taxon>
        <taxon>Pseudomonadati</taxon>
        <taxon>Pseudomonadota</taxon>
        <taxon>Alphaproteobacteria</taxon>
        <taxon>Hyphomicrobiales</taxon>
        <taxon>Rhizobiaceae</taxon>
        <taxon>Gellertiella</taxon>
    </lineage>
</organism>
<sequence length="236" mass="25212">MTTPDRSSGDRSRDEVLAGEYVLGVLSAIDRRKVEARMVLDQNFAAIVQRWQENLASFEAEYGTEAPPAWIYPRIEQRLYGAPAAKPPVGLWQSLAFWRTVTALSLVVAVGIGLSQLKLGGASDSELVASLVGEGNAVSYASSYDPQTGLFRMTPVAAGPEKEKSLELWLIQGSNPAISLGVLPQTGEGELMVPAEWRDKIKEGDLFAISLEAFGGSPTGKAQGPVLAVGPAKVKK</sequence>
<dbReference type="PANTHER" id="PTHR37461:SF1">
    <property type="entry name" value="ANTI-SIGMA-K FACTOR RSKA"/>
    <property type="match status" value="1"/>
</dbReference>
<dbReference type="GO" id="GO:0006417">
    <property type="term" value="P:regulation of translation"/>
    <property type="evidence" value="ECO:0007669"/>
    <property type="project" value="TreeGrafter"/>
</dbReference>
<dbReference type="GO" id="GO:0005886">
    <property type="term" value="C:plasma membrane"/>
    <property type="evidence" value="ECO:0007669"/>
    <property type="project" value="InterPro"/>
</dbReference>
<dbReference type="GO" id="GO:0016989">
    <property type="term" value="F:sigma factor antagonist activity"/>
    <property type="evidence" value="ECO:0007669"/>
    <property type="project" value="TreeGrafter"/>
</dbReference>
<accession>A0A7W6J339</accession>
<dbReference type="AlphaFoldDB" id="A0A7W6J339"/>
<dbReference type="InterPro" id="IPR051474">
    <property type="entry name" value="Anti-sigma-K/W_factor"/>
</dbReference>
<dbReference type="InterPro" id="IPR018764">
    <property type="entry name" value="RskA_C"/>
</dbReference>
<dbReference type="Proteomes" id="UP000528286">
    <property type="component" value="Unassembled WGS sequence"/>
</dbReference>
<dbReference type="PANTHER" id="PTHR37461">
    <property type="entry name" value="ANTI-SIGMA-K FACTOR RSKA"/>
    <property type="match status" value="1"/>
</dbReference>
<comment type="caution">
    <text evidence="2">The sequence shown here is derived from an EMBL/GenBank/DDBJ whole genome shotgun (WGS) entry which is preliminary data.</text>
</comment>
<evidence type="ECO:0000313" key="3">
    <source>
        <dbReference type="Proteomes" id="UP000528286"/>
    </source>
</evidence>
<evidence type="ECO:0000313" key="2">
    <source>
        <dbReference type="EMBL" id="MBB4063838.1"/>
    </source>
</evidence>
<evidence type="ECO:0000259" key="1">
    <source>
        <dbReference type="Pfam" id="PF10099"/>
    </source>
</evidence>